<name>A0AAW8TZV7_9ENTE</name>
<dbReference type="RefSeq" id="WP_270598507.1">
    <property type="nucleotide sequence ID" value="NZ_JAQESC010000009.1"/>
</dbReference>
<evidence type="ECO:0000259" key="2">
    <source>
        <dbReference type="Pfam" id="PF13439"/>
    </source>
</evidence>
<evidence type="ECO:0000259" key="1">
    <source>
        <dbReference type="Pfam" id="PF00534"/>
    </source>
</evidence>
<dbReference type="Pfam" id="PF00534">
    <property type="entry name" value="Glycos_transf_1"/>
    <property type="match status" value="1"/>
</dbReference>
<dbReference type="Pfam" id="PF13439">
    <property type="entry name" value="Glyco_transf_4"/>
    <property type="match status" value="1"/>
</dbReference>
<dbReference type="InterPro" id="IPR001296">
    <property type="entry name" value="Glyco_trans_1"/>
</dbReference>
<evidence type="ECO:0000313" key="3">
    <source>
        <dbReference type="EMBL" id="MDT2811259.1"/>
    </source>
</evidence>
<dbReference type="PANTHER" id="PTHR12526:SF630">
    <property type="entry name" value="GLYCOSYLTRANSFERASE"/>
    <property type="match status" value="1"/>
</dbReference>
<dbReference type="Proteomes" id="UP001256711">
    <property type="component" value="Unassembled WGS sequence"/>
</dbReference>
<sequence length="381" mass="43648">MKNKIAVLIPQLYWGGMPRVASNLVGNLIQSYDIDFIVVNSTMEIREETYEATIHRVQGSKLSKFLNIRSLLHKNNYKAVISFGIVDNFLNILLTPNRTKTIITEHSTKSFDNKIEKGLFRKFFYSLGIKYLYNRADHVVAVSQGISEDLKKQFGVKKIDVIYNIVSLSANSSQLIQEDEELIQRIWNKGGTVLVNAGRITEPKGQMNLIKSMKYLNDLYHLVLIGEGDMTSTISDFVADNGLTDRVHIIGYRRNIRPWLEVADLYVSMSWFEGFPTVLLEAIQSGTPVVSSDIFSGPREILSDGEILDYSVELSYPYRTTNGIISSRFNAFNEQDFKNMEKYEKDFANAIMYAKDQKFNVQVNFVNEKSIVQQYIYLIEE</sequence>
<gene>
    <name evidence="3" type="ORF">P7H43_12280</name>
</gene>
<organism evidence="3 4">
    <name type="scientific">Enterococcus asini</name>
    <dbReference type="NCBI Taxonomy" id="57732"/>
    <lineage>
        <taxon>Bacteria</taxon>
        <taxon>Bacillati</taxon>
        <taxon>Bacillota</taxon>
        <taxon>Bacilli</taxon>
        <taxon>Lactobacillales</taxon>
        <taxon>Enterococcaceae</taxon>
        <taxon>Enterococcus</taxon>
    </lineage>
</organism>
<dbReference type="SUPFAM" id="SSF53756">
    <property type="entry name" value="UDP-Glycosyltransferase/glycogen phosphorylase"/>
    <property type="match status" value="1"/>
</dbReference>
<dbReference type="EMBL" id="JARQBJ010000006">
    <property type="protein sequence ID" value="MDT2811259.1"/>
    <property type="molecule type" value="Genomic_DNA"/>
</dbReference>
<evidence type="ECO:0000313" key="4">
    <source>
        <dbReference type="Proteomes" id="UP001256711"/>
    </source>
</evidence>
<accession>A0AAW8TZV7</accession>
<comment type="caution">
    <text evidence="3">The sequence shown here is derived from an EMBL/GenBank/DDBJ whole genome shotgun (WGS) entry which is preliminary data.</text>
</comment>
<dbReference type="AlphaFoldDB" id="A0AAW8TZV7"/>
<dbReference type="CDD" id="cd03811">
    <property type="entry name" value="GT4_GT28_WabH-like"/>
    <property type="match status" value="1"/>
</dbReference>
<proteinExistence type="predicted"/>
<protein>
    <submittedName>
        <fullName evidence="3">Glycosyltransferase</fullName>
    </submittedName>
</protein>
<dbReference type="PANTHER" id="PTHR12526">
    <property type="entry name" value="GLYCOSYLTRANSFERASE"/>
    <property type="match status" value="1"/>
</dbReference>
<dbReference type="Gene3D" id="3.40.50.2000">
    <property type="entry name" value="Glycogen Phosphorylase B"/>
    <property type="match status" value="2"/>
</dbReference>
<dbReference type="GO" id="GO:0016757">
    <property type="term" value="F:glycosyltransferase activity"/>
    <property type="evidence" value="ECO:0007669"/>
    <property type="project" value="InterPro"/>
</dbReference>
<reference evidence="3" key="1">
    <citation type="submission" date="2023-03" db="EMBL/GenBank/DDBJ databases">
        <authorList>
            <person name="Shen W."/>
            <person name="Cai J."/>
        </authorList>
    </citation>
    <scope>NUCLEOTIDE SEQUENCE</scope>
    <source>
        <strain evidence="3">B226-2</strain>
    </source>
</reference>
<feature type="domain" description="Glycosyltransferase subfamily 4-like N-terminal" evidence="2">
    <location>
        <begin position="14"/>
        <end position="168"/>
    </location>
</feature>
<dbReference type="InterPro" id="IPR028098">
    <property type="entry name" value="Glyco_trans_4-like_N"/>
</dbReference>
<feature type="domain" description="Glycosyl transferase family 1" evidence="1">
    <location>
        <begin position="184"/>
        <end position="306"/>
    </location>
</feature>